<organism evidence="1 2">
    <name type="scientific">Mesorhizobium australicum</name>
    <dbReference type="NCBI Taxonomy" id="536018"/>
    <lineage>
        <taxon>Bacteria</taxon>
        <taxon>Pseudomonadati</taxon>
        <taxon>Pseudomonadota</taxon>
        <taxon>Alphaproteobacteria</taxon>
        <taxon>Hyphomicrobiales</taxon>
        <taxon>Phyllobacteriaceae</taxon>
        <taxon>Mesorhizobium</taxon>
    </lineage>
</organism>
<evidence type="ECO:0000313" key="2">
    <source>
        <dbReference type="Proteomes" id="UP001480082"/>
    </source>
</evidence>
<proteinExistence type="predicted"/>
<gene>
    <name evidence="1" type="ORF">NKI81_07255</name>
</gene>
<evidence type="ECO:0000313" key="1">
    <source>
        <dbReference type="EMBL" id="MER9283758.1"/>
    </source>
</evidence>
<name>A0ACC6SVJ5_9HYPH</name>
<reference evidence="1 2" key="1">
    <citation type="journal article" date="2024" name="Proc. Natl. Acad. Sci. U.S.A.">
        <title>The evolutionary genomics of adaptation to stress in wild rhizobium bacteria.</title>
        <authorList>
            <person name="Kehlet-Delgado H."/>
            <person name="Montoya A.P."/>
            <person name="Jensen K.T."/>
            <person name="Wendlandt C.E."/>
            <person name="Dexheimer C."/>
            <person name="Roberts M."/>
            <person name="Torres Martinez L."/>
            <person name="Friesen M.L."/>
            <person name="Griffitts J.S."/>
            <person name="Porter S.S."/>
        </authorList>
    </citation>
    <scope>NUCLEOTIDE SEQUENCE [LARGE SCALE GENOMIC DNA]</scope>
    <source>
        <strain evidence="1 2">M0468</strain>
    </source>
</reference>
<comment type="caution">
    <text evidence="1">The sequence shown here is derived from an EMBL/GenBank/DDBJ whole genome shotgun (WGS) entry which is preliminary data.</text>
</comment>
<dbReference type="Proteomes" id="UP001480082">
    <property type="component" value="Unassembled WGS sequence"/>
</dbReference>
<protein>
    <submittedName>
        <fullName evidence="1">Heme-degrading domain-containing protein</fullName>
    </submittedName>
</protein>
<keyword evidence="2" id="KW-1185">Reference proteome</keyword>
<sequence length="193" mass="21349">MEPHPGWKRLKSRVHLRRHKIPVTGAAAARQTEDLRRTIEQEAALVFTGFDEQSAFEIGCAIRSSALIWAHSLVIDIRLWDRQLFHAALAGATAATAESARRKLNSVRMFQKSSYRLALEQQREDRTFPPGYGLNPADYVLAGGAFPIRVQGVGVIGAVSISGLSQRSDHHCAVTALCEYLGKGNERLFLDPD</sequence>
<accession>A0ACC6SVJ5</accession>
<dbReference type="EMBL" id="JAMYRI010000003">
    <property type="protein sequence ID" value="MER9283758.1"/>
    <property type="molecule type" value="Genomic_DNA"/>
</dbReference>